<dbReference type="EC" id="4.1.1.45" evidence="4 12"/>
<comment type="subunit">
    <text evidence="3 12">Monomer.</text>
</comment>
<evidence type="ECO:0000313" key="14">
    <source>
        <dbReference type="EMBL" id="KAG8188635.1"/>
    </source>
</evidence>
<dbReference type="Pfam" id="PF04909">
    <property type="entry name" value="Amidohydro_2"/>
    <property type="match status" value="1"/>
</dbReference>
<dbReference type="GO" id="GO:0001760">
    <property type="term" value="F:aminocarboxymuconate-semialdehyde decarboxylase activity"/>
    <property type="evidence" value="ECO:0007669"/>
    <property type="project" value="UniProtKB-UniRule"/>
</dbReference>
<comment type="pathway">
    <text evidence="1 12">Secondary metabolite metabolism; quinolate metabolism.</text>
</comment>
<evidence type="ECO:0000256" key="9">
    <source>
        <dbReference type="ARBA" id="ARBA00023239"/>
    </source>
</evidence>
<evidence type="ECO:0000256" key="10">
    <source>
        <dbReference type="ARBA" id="ARBA00025318"/>
    </source>
</evidence>
<evidence type="ECO:0000256" key="3">
    <source>
        <dbReference type="ARBA" id="ARBA00011245"/>
    </source>
</evidence>
<dbReference type="EMBL" id="JAFNEN010000235">
    <property type="protein sequence ID" value="KAG8188635.1"/>
    <property type="molecule type" value="Genomic_DNA"/>
</dbReference>
<dbReference type="Proteomes" id="UP000827092">
    <property type="component" value="Unassembled WGS sequence"/>
</dbReference>
<dbReference type="InterPro" id="IPR032465">
    <property type="entry name" value="ACMSD"/>
</dbReference>
<dbReference type="FunFam" id="3.20.20.140:FF:000029">
    <property type="entry name" value="2-amino-3-carboxymuconate-6-semialdehyde decarboxylase"/>
    <property type="match status" value="1"/>
</dbReference>
<dbReference type="SUPFAM" id="SSF51556">
    <property type="entry name" value="Metallo-dependent hydrolases"/>
    <property type="match status" value="1"/>
</dbReference>
<sequence>MFFKLDIHTHILPREWPDLKERYGYGGWLRIQHSPNDKNRATLTKDDGRFFRDIESNCWSVTDRLREMDKTGVDVQLLSTVPVMFSYWAKAEDALDLSRYLNNHLASVVREHPRRFLGAATVPLQDPELAAEELKRAVGTLSLQAVMIGSHVNEWNLDNTKLDPFYKTAEDLGCPVLVHPWDMETGGRMSKYWLPWLVGMPAETTIAICSLIFGGVLERFPRLKLCFAHGAGSFPYTLGRIQHGFEVRPDLCAVDNDVPPDSYLSRIYSDSLVHNEESLNFLIKVLGEDNILLGSDYPFPLGESCPGKLIEESNQSSKVIKEKTLGQNALKFLNLQIKDFIWYVPIAMKLYSLDKCK</sequence>
<evidence type="ECO:0000256" key="6">
    <source>
        <dbReference type="ARBA" id="ARBA00022723"/>
    </source>
</evidence>
<dbReference type="GO" id="GO:0019748">
    <property type="term" value="P:secondary metabolic process"/>
    <property type="evidence" value="ECO:0007669"/>
    <property type="project" value="TreeGrafter"/>
</dbReference>
<evidence type="ECO:0000256" key="7">
    <source>
        <dbReference type="ARBA" id="ARBA00022793"/>
    </source>
</evidence>
<keyword evidence="9 12" id="KW-0456">Lyase</keyword>
<dbReference type="InterPro" id="IPR006680">
    <property type="entry name" value="Amidohydro-rel"/>
</dbReference>
<evidence type="ECO:0000313" key="15">
    <source>
        <dbReference type="Proteomes" id="UP000827092"/>
    </source>
</evidence>
<dbReference type="GO" id="GO:1904985">
    <property type="term" value="P:negative regulation of quinolinate biosynthetic process"/>
    <property type="evidence" value="ECO:0007669"/>
    <property type="project" value="UniProtKB-UniRule"/>
</dbReference>
<keyword evidence="15" id="KW-1185">Reference proteome</keyword>
<dbReference type="GO" id="GO:0005829">
    <property type="term" value="C:cytosol"/>
    <property type="evidence" value="ECO:0007669"/>
    <property type="project" value="UniProtKB-UniRule"/>
</dbReference>
<evidence type="ECO:0000259" key="13">
    <source>
        <dbReference type="Pfam" id="PF04909"/>
    </source>
</evidence>
<dbReference type="PANTHER" id="PTHR21240:SF27">
    <property type="entry name" value="2-AMINO-3-CARBOXYMUCONATE-6-SEMIALDEHYDE DECARBOXYLASE"/>
    <property type="match status" value="1"/>
</dbReference>
<comment type="catalytic activity">
    <reaction evidence="12">
        <text>2-amino-3-carboxymuconate 6-semialdehyde + H(+) = 2-aminomuconate 6-semialdehyde + CO2</text>
        <dbReference type="Rhea" id="RHEA:16557"/>
        <dbReference type="ChEBI" id="CHEBI:15378"/>
        <dbReference type="ChEBI" id="CHEBI:16526"/>
        <dbReference type="ChEBI" id="CHEBI:77634"/>
        <dbReference type="ChEBI" id="CHEBI:77803"/>
        <dbReference type="EC" id="4.1.1.45"/>
    </reaction>
</comment>
<dbReference type="GO" id="GO:0016787">
    <property type="term" value="F:hydrolase activity"/>
    <property type="evidence" value="ECO:0007669"/>
    <property type="project" value="InterPro"/>
</dbReference>
<comment type="function">
    <text evidence="10">Converts alpha-amino-beta-carboxymuconate-epsilon-semialdehyde (ACMS) to alpha-aminomuconate semialdehyde (AMS). ACMS can be converted non-enzymatically to quinolate (QA), a key precursor of NAD, and a potent endogenous excitotoxin of neuronal cells which is implicated in the pathogenesis of various neurodegenerative disorders. In the presence of ACMSD, ACMS is converted to AMS, a benign catabolite. ACMSD ultimately controls the metabolic fate of tryptophan catabolism along the kynurenine pathway.</text>
</comment>
<name>A0AAV6UWD0_9ARAC</name>
<protein>
    <recommendedName>
        <fullName evidence="5 12">2-amino-3-carboxymuconate-6-semialdehyde decarboxylase</fullName>
        <ecNumber evidence="4 12">4.1.1.45</ecNumber>
    </recommendedName>
    <alternativeName>
        <fullName evidence="11 12">Picolinate carboxylase</fullName>
    </alternativeName>
</protein>
<accession>A0AAV6UWD0</accession>
<keyword evidence="6" id="KW-0479">Metal-binding</keyword>
<dbReference type="Gene3D" id="3.20.20.140">
    <property type="entry name" value="Metal-dependent hydrolases"/>
    <property type="match status" value="1"/>
</dbReference>
<evidence type="ECO:0000256" key="12">
    <source>
        <dbReference type="RuleBase" id="RU366045"/>
    </source>
</evidence>
<evidence type="ECO:0000256" key="1">
    <source>
        <dbReference type="ARBA" id="ARBA00005079"/>
    </source>
</evidence>
<organism evidence="14 15">
    <name type="scientific">Oedothorax gibbosus</name>
    <dbReference type="NCBI Taxonomy" id="931172"/>
    <lineage>
        <taxon>Eukaryota</taxon>
        <taxon>Metazoa</taxon>
        <taxon>Ecdysozoa</taxon>
        <taxon>Arthropoda</taxon>
        <taxon>Chelicerata</taxon>
        <taxon>Arachnida</taxon>
        <taxon>Araneae</taxon>
        <taxon>Araneomorphae</taxon>
        <taxon>Entelegynae</taxon>
        <taxon>Araneoidea</taxon>
        <taxon>Linyphiidae</taxon>
        <taxon>Erigoninae</taxon>
        <taxon>Oedothorax</taxon>
    </lineage>
</organism>
<reference evidence="14 15" key="1">
    <citation type="journal article" date="2022" name="Nat. Ecol. Evol.">
        <title>A masculinizing supergene underlies an exaggerated male reproductive morph in a spider.</title>
        <authorList>
            <person name="Hendrickx F."/>
            <person name="De Corte Z."/>
            <person name="Sonet G."/>
            <person name="Van Belleghem S.M."/>
            <person name="Kostlbacher S."/>
            <person name="Vangestel C."/>
        </authorList>
    </citation>
    <scope>NUCLEOTIDE SEQUENCE [LARGE SCALE GENOMIC DNA]</scope>
    <source>
        <strain evidence="14">W744_W776</strain>
    </source>
</reference>
<proteinExistence type="inferred from homology"/>
<keyword evidence="7 12" id="KW-0210">Decarboxylase</keyword>
<evidence type="ECO:0000256" key="4">
    <source>
        <dbReference type="ARBA" id="ARBA00012365"/>
    </source>
</evidence>
<evidence type="ECO:0000256" key="11">
    <source>
        <dbReference type="ARBA" id="ARBA00031120"/>
    </source>
</evidence>
<comment type="similarity">
    <text evidence="2">Belongs to the metallo-dependent hydrolases superfamily. ACMSD family.</text>
</comment>
<keyword evidence="8" id="KW-0862">Zinc</keyword>
<evidence type="ECO:0000256" key="2">
    <source>
        <dbReference type="ARBA" id="ARBA00005871"/>
    </source>
</evidence>
<feature type="domain" description="Amidohydrolase-related" evidence="13">
    <location>
        <begin position="6"/>
        <end position="335"/>
    </location>
</feature>
<dbReference type="GO" id="GO:0046872">
    <property type="term" value="F:metal ion binding"/>
    <property type="evidence" value="ECO:0007669"/>
    <property type="project" value="UniProtKB-KW"/>
</dbReference>
<dbReference type="PANTHER" id="PTHR21240">
    <property type="entry name" value="2-AMINO-3-CARBOXYLMUCONATE-6-SEMIALDEHYDE DECARBOXYLASE"/>
    <property type="match status" value="1"/>
</dbReference>
<evidence type="ECO:0000256" key="8">
    <source>
        <dbReference type="ARBA" id="ARBA00022833"/>
    </source>
</evidence>
<dbReference type="GO" id="GO:0170039">
    <property type="term" value="P:proteinogenic amino acid metabolic process"/>
    <property type="evidence" value="ECO:0007669"/>
    <property type="project" value="UniProtKB-ARBA"/>
</dbReference>
<dbReference type="GO" id="GO:1901606">
    <property type="term" value="P:alpha-amino acid catabolic process"/>
    <property type="evidence" value="ECO:0007669"/>
    <property type="project" value="UniProtKB-ARBA"/>
</dbReference>
<gene>
    <name evidence="14" type="ORF">JTE90_005988</name>
</gene>
<dbReference type="GO" id="GO:0170033">
    <property type="term" value="P:L-amino acid metabolic process"/>
    <property type="evidence" value="ECO:0007669"/>
    <property type="project" value="UniProtKB-ARBA"/>
</dbReference>
<dbReference type="InterPro" id="IPR032466">
    <property type="entry name" value="Metal_Hydrolase"/>
</dbReference>
<dbReference type="AlphaFoldDB" id="A0AAV6UWD0"/>
<evidence type="ECO:0000256" key="5">
    <source>
        <dbReference type="ARBA" id="ARBA00021214"/>
    </source>
</evidence>
<comment type="caution">
    <text evidence="14">The sequence shown here is derived from an EMBL/GenBank/DDBJ whole genome shotgun (WGS) entry which is preliminary data.</text>
</comment>